<comment type="caution">
    <text evidence="4">The sequence shown here is derived from an EMBL/GenBank/DDBJ whole genome shotgun (WGS) entry which is preliminary data.</text>
</comment>
<reference evidence="4" key="1">
    <citation type="submission" date="2022-11" db="EMBL/GenBank/DDBJ databases">
        <authorList>
            <person name="Petersen C."/>
        </authorList>
    </citation>
    <scope>NUCLEOTIDE SEQUENCE</scope>
    <source>
        <strain evidence="4">IBT 34128</strain>
    </source>
</reference>
<organism evidence="4 5">
    <name type="scientific">Penicillium alfredii</name>
    <dbReference type="NCBI Taxonomy" id="1506179"/>
    <lineage>
        <taxon>Eukaryota</taxon>
        <taxon>Fungi</taxon>
        <taxon>Dikarya</taxon>
        <taxon>Ascomycota</taxon>
        <taxon>Pezizomycotina</taxon>
        <taxon>Eurotiomycetes</taxon>
        <taxon>Eurotiomycetidae</taxon>
        <taxon>Eurotiales</taxon>
        <taxon>Aspergillaceae</taxon>
        <taxon>Penicillium</taxon>
    </lineage>
</organism>
<feature type="domain" description="C2H2-type" evidence="3">
    <location>
        <begin position="248"/>
        <end position="276"/>
    </location>
</feature>
<feature type="region of interest" description="Disordered" evidence="2">
    <location>
        <begin position="123"/>
        <end position="242"/>
    </location>
</feature>
<dbReference type="GO" id="GO:0008270">
    <property type="term" value="F:zinc ion binding"/>
    <property type="evidence" value="ECO:0007669"/>
    <property type="project" value="UniProtKB-KW"/>
</dbReference>
<name>A0A9W9G9M4_9EURO</name>
<dbReference type="AlphaFoldDB" id="A0A9W9G9M4"/>
<evidence type="ECO:0000313" key="5">
    <source>
        <dbReference type="Proteomes" id="UP001141434"/>
    </source>
</evidence>
<keyword evidence="5" id="KW-1185">Reference proteome</keyword>
<feature type="compositionally biased region" description="Low complexity" evidence="2">
    <location>
        <begin position="197"/>
        <end position="229"/>
    </location>
</feature>
<feature type="compositionally biased region" description="Polar residues" evidence="2">
    <location>
        <begin position="134"/>
        <end position="150"/>
    </location>
</feature>
<dbReference type="PROSITE" id="PS00028">
    <property type="entry name" value="ZINC_FINGER_C2H2_1"/>
    <property type="match status" value="1"/>
</dbReference>
<keyword evidence="1" id="KW-0479">Metal-binding</keyword>
<dbReference type="OrthoDB" id="5399138at2759"/>
<gene>
    <name evidence="4" type="ORF">NUU61_000167</name>
</gene>
<dbReference type="EMBL" id="JAPMSZ010000001">
    <property type="protein sequence ID" value="KAJ5114408.1"/>
    <property type="molecule type" value="Genomic_DNA"/>
</dbReference>
<evidence type="ECO:0000259" key="3">
    <source>
        <dbReference type="PROSITE" id="PS50157"/>
    </source>
</evidence>
<keyword evidence="1" id="KW-0862">Zinc</keyword>
<keyword evidence="1" id="KW-0863">Zinc-finger</keyword>
<evidence type="ECO:0000256" key="1">
    <source>
        <dbReference type="PROSITE-ProRule" id="PRU00042"/>
    </source>
</evidence>
<dbReference type="PROSITE" id="PS50157">
    <property type="entry name" value="ZINC_FINGER_C2H2_2"/>
    <property type="match status" value="1"/>
</dbReference>
<proteinExistence type="predicted"/>
<evidence type="ECO:0000256" key="2">
    <source>
        <dbReference type="SAM" id="MobiDB-lite"/>
    </source>
</evidence>
<dbReference type="InterPro" id="IPR013087">
    <property type="entry name" value="Znf_C2H2_type"/>
</dbReference>
<dbReference type="Proteomes" id="UP001141434">
    <property type="component" value="Unassembled WGS sequence"/>
</dbReference>
<sequence length="534" mass="59548">MSPHRQASQGGAPTLLRRAQSDQDLSSLDGYALSVPGSTHSATWESCLLNEDAILTEPDYINAGSFYNGHDHVQSLGYLNMPDFQTRTFLADNQEWSITSPQSITFHEAEGALQELDASSAGVSSGAGSYLHDSPSSAQPFATPLSTAQGSGMDPMQRWRQSPPETEAASLSAISDALRQRPIRPIPSPSSDGRPASTASRQSFGSRSSSSIASSRSSRSVSRRSPLPASRRRKTRNDTAQPGEIRKFPCTFCCDTFKRKHDWARHEKSLHLNVDQWACTPHGGSVLSPTTGRAHCAYCSMLDPTEEHLEGHNHSACHGDPQPHFFRRKDHLVQHLRGFHQLQTLPIIEDWKIEPPLVRSRCGICNETLPSWQARADHLADHFRRGATMKDWKGDHCFDPSITAQIRNALPPYLLVSEARSMVPFSATDPRTLDHLSQIFQRNGQQYSTDQQVEGIDSASGPSFDLTPTSYPKWLAFRLGRFAQQTIANGIFPTDQMFQDESRRLVYGSEDAWEQTMADNDEWMMSFRRQHLSN</sequence>
<reference evidence="4" key="2">
    <citation type="journal article" date="2023" name="IMA Fungus">
        <title>Comparative genomic study of the Penicillium genus elucidates a diverse pangenome and 15 lateral gene transfer events.</title>
        <authorList>
            <person name="Petersen C."/>
            <person name="Sorensen T."/>
            <person name="Nielsen M.R."/>
            <person name="Sondergaard T.E."/>
            <person name="Sorensen J.L."/>
            <person name="Fitzpatrick D.A."/>
            <person name="Frisvad J.C."/>
            <person name="Nielsen K.L."/>
        </authorList>
    </citation>
    <scope>NUCLEOTIDE SEQUENCE</scope>
    <source>
        <strain evidence="4">IBT 34128</strain>
    </source>
</reference>
<evidence type="ECO:0000313" key="4">
    <source>
        <dbReference type="EMBL" id="KAJ5114408.1"/>
    </source>
</evidence>
<dbReference type="RefSeq" id="XP_056515601.1">
    <property type="nucleotide sequence ID" value="XM_056650751.1"/>
</dbReference>
<protein>
    <recommendedName>
        <fullName evidence="3">C2H2-type domain-containing protein</fullName>
    </recommendedName>
</protein>
<accession>A0A9W9G9M4</accession>
<dbReference type="SMART" id="SM00355">
    <property type="entry name" value="ZnF_C2H2"/>
    <property type="match status" value="3"/>
</dbReference>
<dbReference type="GeneID" id="81389919"/>